<name>I3ILV3_9BACT</name>
<comment type="caution">
    <text evidence="1">The sequence shown here is derived from an EMBL/GenBank/DDBJ whole genome shotgun (WGS) entry which is preliminary data.</text>
</comment>
<reference evidence="1 2" key="1">
    <citation type="journal article" date="2012" name="FEBS Lett.">
        <title>Anammox organism KSU-1 expresses a NirK-type copper-containing nitrite reductase instead of a NirS-type with cytochrome cd1.</title>
        <authorList>
            <person name="Hira D."/>
            <person name="Toh H."/>
            <person name="Migita C.T."/>
            <person name="Okubo H."/>
            <person name="Nishiyama T."/>
            <person name="Hattori M."/>
            <person name="Furukawa K."/>
            <person name="Fujii T."/>
        </authorList>
    </citation>
    <scope>NUCLEOTIDE SEQUENCE [LARGE SCALE GENOMIC DNA]</scope>
</reference>
<protein>
    <submittedName>
        <fullName evidence="1">Uncharacterized protein</fullName>
    </submittedName>
</protein>
<evidence type="ECO:0000313" key="2">
    <source>
        <dbReference type="Proteomes" id="UP000002985"/>
    </source>
</evidence>
<evidence type="ECO:0000313" key="1">
    <source>
        <dbReference type="EMBL" id="GAB62698.1"/>
    </source>
</evidence>
<dbReference type="AlphaFoldDB" id="I3ILV3"/>
<accession>I3ILV3</accession>
<dbReference type="Proteomes" id="UP000002985">
    <property type="component" value="Unassembled WGS sequence"/>
</dbReference>
<dbReference type="EMBL" id="BAFH01000003">
    <property type="protein sequence ID" value="GAB62698.1"/>
    <property type="molecule type" value="Genomic_DNA"/>
</dbReference>
<gene>
    <name evidence="1" type="ORF">KSU1_C1102</name>
</gene>
<organism evidence="1 2">
    <name type="scientific">Candidatus Jettenia caeni</name>
    <dbReference type="NCBI Taxonomy" id="247490"/>
    <lineage>
        <taxon>Bacteria</taxon>
        <taxon>Pseudomonadati</taxon>
        <taxon>Planctomycetota</taxon>
        <taxon>Candidatus Brocadiia</taxon>
        <taxon>Candidatus Brocadiales</taxon>
        <taxon>Candidatus Brocadiaceae</taxon>
        <taxon>Candidatus Jettenia</taxon>
    </lineage>
</organism>
<proteinExistence type="predicted"/>
<sequence length="59" mass="6783">MKLSDEIIDKKIAETACQALELIRNAAREINKESPGFYTEFILHVTCKLYNPDLNLRSN</sequence>
<keyword evidence="2" id="KW-1185">Reference proteome</keyword>